<dbReference type="Proteomes" id="UP001042704">
    <property type="component" value="Chromosome"/>
</dbReference>
<accession>A0A8A3S4Y9</accession>
<dbReference type="EMBL" id="CP036172">
    <property type="protein sequence ID" value="QSZ66929.1"/>
    <property type="molecule type" value="Genomic_DNA"/>
</dbReference>
<evidence type="ECO:0000256" key="1">
    <source>
        <dbReference type="SAM" id="MobiDB-lite"/>
    </source>
</evidence>
<dbReference type="GO" id="GO:0004519">
    <property type="term" value="F:endonuclease activity"/>
    <property type="evidence" value="ECO:0007669"/>
    <property type="project" value="UniProtKB-KW"/>
</dbReference>
<evidence type="ECO:0000313" key="3">
    <source>
        <dbReference type="EMBL" id="QSZ66929.1"/>
    </source>
</evidence>
<dbReference type="RefSeq" id="WP_265582298.1">
    <property type="nucleotide sequence ID" value="NZ_CP036172.1"/>
</dbReference>
<keyword evidence="3" id="KW-0378">Hydrolase</keyword>
<keyword evidence="4" id="KW-1185">Reference proteome</keyword>
<feature type="compositionally biased region" description="Acidic residues" evidence="1">
    <location>
        <begin position="309"/>
        <end position="319"/>
    </location>
</feature>
<dbReference type="AlphaFoldDB" id="A0A8A3S4Y9"/>
<dbReference type="KEGG" id="maqe:RJ40_05190"/>
<evidence type="ECO:0000259" key="2">
    <source>
        <dbReference type="Pfam" id="PF10593"/>
    </source>
</evidence>
<organism evidence="3 4">
    <name type="scientific">Methanofollis aquaemaris</name>
    <dbReference type="NCBI Taxonomy" id="126734"/>
    <lineage>
        <taxon>Archaea</taxon>
        <taxon>Methanobacteriati</taxon>
        <taxon>Methanobacteriota</taxon>
        <taxon>Stenosarchaea group</taxon>
        <taxon>Methanomicrobia</taxon>
        <taxon>Methanomicrobiales</taxon>
        <taxon>Methanomicrobiaceae</taxon>
        <taxon>Methanofollis</taxon>
    </lineage>
</organism>
<protein>
    <submittedName>
        <fullName evidence="3">Endonuclease</fullName>
    </submittedName>
</protein>
<feature type="domain" description="Putative endonuclease Z1" evidence="2">
    <location>
        <begin position="433"/>
        <end position="670"/>
    </location>
</feature>
<reference evidence="3" key="2">
    <citation type="submission" date="2019-02" db="EMBL/GenBank/DDBJ databases">
        <authorList>
            <person name="Chen S.-C."/>
            <person name="Chien H.-H."/>
            <person name="Lai M.-C."/>
        </authorList>
    </citation>
    <scope>NUCLEOTIDE SEQUENCE</scope>
    <source>
        <strain evidence="3">N2F9704</strain>
    </source>
</reference>
<proteinExistence type="predicted"/>
<sequence>MNDVKRGTKLVRDLIEDKIKEGLLKREDIAEAIEDLMPVLKKMFDWDEGKIRDTLQREVESQTNTWLVENAAVLENDENHAPWLDDKRGKLNWEFWNSYIEYLQDKGWSGTLIENLDNTTDNILRRLEDPVREGNWDRRGMVVGEIQSGKTSNYIGLACKAFDAEYKLVIILAGIHNSLRSQTQIRVNEGIIGSNTISGIDDPDSQKRTGVGLLPGYDYKKRPGTLTSIEDNGDFSKKVMKSAGIKPGQMPLILVVKKNVTSLKNIKNWALSEAQRVETGEKILRDVPLLLIDDEADNASIDTNKIPDAEPDEESDEEYEPTRINGLIRGILHSFEKSSYVGYTATPFANIFIYPVKYLTKYGRDLFPRNFIISLPTPSNYIGPEKVFGFDDDPETGIEGQDGLPLVIPVHDSADYIPSIHKSDHYISEIPESLKKAVKYFILSCTARTVRGHPNEHNSMLVHVTRYINVQTRIGVLVESELRAVQQKLKYGTGRNSENILEEFHEIWETDFVPVTRTVIEKTGDAAISEVSWDEIKEHIVPVALKIRIIIANSSSKDVLEYRNHEKVGLSAIIIGGDRLSRGLTLEGLTISYYLRSTHMYDTLMQMGRWFGYRPGYLDLCRIFTTSELIECYRHIALAGKELREEFIHMADTGATPEDYGLRVRTHPGNMIVTSVNKMRYGEKMRLSYAGTVSESVVYFRDRNQNEKNIKSTGDFITELNSGRDFSNMKKYYLWRNIPAEDVISYMDSIKTHPHSYKANSSLISKYIKKASAKGELTSWTIVLMNSGNGDKIKIGDYEVKSVIRSRLNTEDTSSDKYTIRRLISTRDEWLDMDEPVRKNIMAMTVEAWKNGKIKSKEAPEIPSGRIIREKRDKSSGLLLIYPVDLREGNKILVHTTGFAVSFPYSKTAPDIEYIVNKIYWDNEVLDGGY</sequence>
<reference evidence="3" key="1">
    <citation type="journal article" date="2001" name="Int. J. Syst. Evol. Microbiol.">
        <title>Methanofollis aquaemaris sp. nov., a methanogen isolated from an aquaculture fish pond.</title>
        <authorList>
            <person name="Lai M.C."/>
            <person name="Chen S.C."/>
        </authorList>
    </citation>
    <scope>NUCLEOTIDE SEQUENCE</scope>
    <source>
        <strain evidence="3">N2F9704</strain>
    </source>
</reference>
<keyword evidence="3" id="KW-0540">Nuclease</keyword>
<dbReference type="InterPro" id="IPR018310">
    <property type="entry name" value="Put_endonuclease_Z1-dom"/>
</dbReference>
<feature type="region of interest" description="Disordered" evidence="1">
    <location>
        <begin position="301"/>
        <end position="320"/>
    </location>
</feature>
<name>A0A8A3S4Y9_9EURY</name>
<dbReference type="Pfam" id="PF10593">
    <property type="entry name" value="Z1"/>
    <property type="match status" value="1"/>
</dbReference>
<gene>
    <name evidence="3" type="ORF">RJ40_05190</name>
</gene>
<keyword evidence="3" id="KW-0255">Endonuclease</keyword>
<dbReference type="GeneID" id="76423732"/>
<evidence type="ECO:0000313" key="4">
    <source>
        <dbReference type="Proteomes" id="UP001042704"/>
    </source>
</evidence>